<dbReference type="Gene3D" id="3.40.190.10">
    <property type="entry name" value="Periplasmic binding protein-like II"/>
    <property type="match status" value="2"/>
</dbReference>
<evidence type="ECO:0000313" key="6">
    <source>
        <dbReference type="EMBL" id="CAB4789395.1"/>
    </source>
</evidence>
<evidence type="ECO:0000256" key="4">
    <source>
        <dbReference type="ARBA" id="ARBA00023163"/>
    </source>
</evidence>
<dbReference type="PANTHER" id="PTHR30419">
    <property type="entry name" value="HTH-TYPE TRANSCRIPTIONAL REGULATOR YBHD"/>
    <property type="match status" value="1"/>
</dbReference>
<feature type="domain" description="HTH lysR-type" evidence="5">
    <location>
        <begin position="1"/>
        <end position="56"/>
    </location>
</feature>
<dbReference type="InterPro" id="IPR036388">
    <property type="entry name" value="WH-like_DNA-bd_sf"/>
</dbReference>
<dbReference type="SUPFAM" id="SSF53850">
    <property type="entry name" value="Periplasmic binding protein-like II"/>
    <property type="match status" value="1"/>
</dbReference>
<evidence type="ECO:0000256" key="1">
    <source>
        <dbReference type="ARBA" id="ARBA00009437"/>
    </source>
</evidence>
<dbReference type="InterPro" id="IPR036390">
    <property type="entry name" value="WH_DNA-bd_sf"/>
</dbReference>
<reference evidence="6" key="1">
    <citation type="submission" date="2020-05" db="EMBL/GenBank/DDBJ databases">
        <authorList>
            <person name="Chiriac C."/>
            <person name="Salcher M."/>
            <person name="Ghai R."/>
            <person name="Kavagutti S V."/>
        </authorList>
    </citation>
    <scope>NUCLEOTIDE SEQUENCE</scope>
</reference>
<dbReference type="Pfam" id="PF00126">
    <property type="entry name" value="HTH_1"/>
    <property type="match status" value="1"/>
</dbReference>
<dbReference type="CDD" id="cd05466">
    <property type="entry name" value="PBP2_LTTR_substrate"/>
    <property type="match status" value="1"/>
</dbReference>
<evidence type="ECO:0000256" key="2">
    <source>
        <dbReference type="ARBA" id="ARBA00023015"/>
    </source>
</evidence>
<dbReference type="FunFam" id="1.10.10.10:FF:000001">
    <property type="entry name" value="LysR family transcriptional regulator"/>
    <property type="match status" value="1"/>
</dbReference>
<dbReference type="SUPFAM" id="SSF46785">
    <property type="entry name" value="Winged helix' DNA-binding domain"/>
    <property type="match status" value="1"/>
</dbReference>
<protein>
    <submittedName>
        <fullName evidence="6">Unannotated protein</fullName>
    </submittedName>
</protein>
<keyword evidence="3" id="KW-0238">DNA-binding</keyword>
<proteinExistence type="inferred from homology"/>
<comment type="similarity">
    <text evidence="1">Belongs to the LysR transcriptional regulatory family.</text>
</comment>
<dbReference type="Pfam" id="PF03466">
    <property type="entry name" value="LysR_substrate"/>
    <property type="match status" value="1"/>
</dbReference>
<gene>
    <name evidence="6" type="ORF">UFOPK2958_01053</name>
</gene>
<evidence type="ECO:0000259" key="5">
    <source>
        <dbReference type="PROSITE" id="PS50931"/>
    </source>
</evidence>
<dbReference type="InterPro" id="IPR050950">
    <property type="entry name" value="HTH-type_LysR_regulators"/>
</dbReference>
<sequence length="303" mass="32935">MDFRQLEALVAVVDAGSFSKAGKALATAQSNISTRVKNLEAELGVSLVDRETMEPTPEGRSVLERARRILVEEESIGTDVKSMSETVQGDVSIGMIGTTGRWLIPHLLQAQREKYPNIYLRIVEGTNSALEPRLATGELNVAILSMPLLSDSFRYAELFDEDLVLVTPTKGKRAIAGDQVKLRDLTTLDLLLPLSGTPLRNEIDEACELAHVTLTPRIEMDGIRTLASLCFDGEGYAVLPATAIPAHLKLGFRGIRISDLPPRRVALTLPPYGLPSTPTLAVHQLIKEIVSSDASLPSGLHRI</sequence>
<dbReference type="EMBL" id="CAFAAB010000126">
    <property type="protein sequence ID" value="CAB4789395.1"/>
    <property type="molecule type" value="Genomic_DNA"/>
</dbReference>
<organism evidence="6">
    <name type="scientific">freshwater metagenome</name>
    <dbReference type="NCBI Taxonomy" id="449393"/>
    <lineage>
        <taxon>unclassified sequences</taxon>
        <taxon>metagenomes</taxon>
        <taxon>ecological metagenomes</taxon>
    </lineage>
</organism>
<dbReference type="GO" id="GO:0003700">
    <property type="term" value="F:DNA-binding transcription factor activity"/>
    <property type="evidence" value="ECO:0007669"/>
    <property type="project" value="InterPro"/>
</dbReference>
<dbReference type="InterPro" id="IPR000847">
    <property type="entry name" value="LysR_HTH_N"/>
</dbReference>
<keyword evidence="2" id="KW-0805">Transcription regulation</keyword>
<dbReference type="GO" id="GO:0005829">
    <property type="term" value="C:cytosol"/>
    <property type="evidence" value="ECO:0007669"/>
    <property type="project" value="TreeGrafter"/>
</dbReference>
<dbReference type="InterPro" id="IPR005119">
    <property type="entry name" value="LysR_subst-bd"/>
</dbReference>
<accession>A0A6J6X028</accession>
<name>A0A6J6X028_9ZZZZ</name>
<keyword evidence="4" id="KW-0804">Transcription</keyword>
<dbReference type="AlphaFoldDB" id="A0A6J6X028"/>
<dbReference type="GO" id="GO:0003677">
    <property type="term" value="F:DNA binding"/>
    <property type="evidence" value="ECO:0007669"/>
    <property type="project" value="UniProtKB-KW"/>
</dbReference>
<dbReference type="PROSITE" id="PS50931">
    <property type="entry name" value="HTH_LYSR"/>
    <property type="match status" value="1"/>
</dbReference>
<dbReference type="Gene3D" id="1.10.10.10">
    <property type="entry name" value="Winged helix-like DNA-binding domain superfamily/Winged helix DNA-binding domain"/>
    <property type="match status" value="1"/>
</dbReference>
<evidence type="ECO:0000256" key="3">
    <source>
        <dbReference type="ARBA" id="ARBA00023125"/>
    </source>
</evidence>